<proteinExistence type="predicted"/>
<gene>
    <name evidence="1" type="ORF">SAMN02745724_02372</name>
</gene>
<keyword evidence="2" id="KW-1185">Reference proteome</keyword>
<organism evidence="1 2">
    <name type="scientific">Pseudoalteromonas denitrificans DSM 6059</name>
    <dbReference type="NCBI Taxonomy" id="1123010"/>
    <lineage>
        <taxon>Bacteria</taxon>
        <taxon>Pseudomonadati</taxon>
        <taxon>Pseudomonadota</taxon>
        <taxon>Gammaproteobacteria</taxon>
        <taxon>Alteromonadales</taxon>
        <taxon>Pseudoalteromonadaceae</taxon>
        <taxon>Pseudoalteromonas</taxon>
    </lineage>
</organism>
<evidence type="ECO:0000313" key="1">
    <source>
        <dbReference type="EMBL" id="SFC72201.1"/>
    </source>
</evidence>
<name>A0A1I1LGT0_9GAMM</name>
<dbReference type="EMBL" id="FOLO01000016">
    <property type="protein sequence ID" value="SFC72201.1"/>
    <property type="molecule type" value="Genomic_DNA"/>
</dbReference>
<dbReference type="Proteomes" id="UP000198862">
    <property type="component" value="Unassembled WGS sequence"/>
</dbReference>
<accession>A0A1I1LGT0</accession>
<evidence type="ECO:0000313" key="2">
    <source>
        <dbReference type="Proteomes" id="UP000198862"/>
    </source>
</evidence>
<dbReference type="AlphaFoldDB" id="A0A1I1LGT0"/>
<reference evidence="1 2" key="1">
    <citation type="submission" date="2016-10" db="EMBL/GenBank/DDBJ databases">
        <authorList>
            <person name="de Groot N.N."/>
        </authorList>
    </citation>
    <scope>NUCLEOTIDE SEQUENCE [LARGE SCALE GENOMIC DNA]</scope>
    <source>
        <strain evidence="1 2">DSM 6059</strain>
    </source>
</reference>
<sequence length="75" mass="8640">MKDRRKIEAELQSLLKALTLSQESHLDEAENLGFELAFIRKKDDGNLAVFQNDDKYLTVNDTGEIDYQPDVKTRP</sequence>
<dbReference type="STRING" id="1123010.SAMN02745724_02372"/>
<protein>
    <submittedName>
        <fullName evidence="1">Uncharacterized protein</fullName>
    </submittedName>
</protein>
<dbReference type="RefSeq" id="WP_091983931.1">
    <property type="nucleotide sequence ID" value="NZ_FOLO01000016.1"/>
</dbReference>